<keyword evidence="2" id="KW-1185">Reference proteome</keyword>
<reference evidence="1 2" key="1">
    <citation type="submission" date="2018-06" db="EMBL/GenBank/DDBJ databases">
        <title>Genomic Encyclopedia of Archaeal and Bacterial Type Strains, Phase II (KMG-II): from individual species to whole genera.</title>
        <authorList>
            <person name="Goeker M."/>
        </authorList>
    </citation>
    <scope>NUCLEOTIDE SEQUENCE [LARGE SCALE GENOMIC DNA]</scope>
    <source>
        <strain evidence="1 2">KACC 16626</strain>
    </source>
</reference>
<dbReference type="AlphaFoldDB" id="A0A318TVX7"/>
<organism evidence="1 2">
    <name type="scientific">Ureibacillus chungkukjangi</name>
    <dbReference type="NCBI Taxonomy" id="1202712"/>
    <lineage>
        <taxon>Bacteria</taxon>
        <taxon>Bacillati</taxon>
        <taxon>Bacillota</taxon>
        <taxon>Bacilli</taxon>
        <taxon>Bacillales</taxon>
        <taxon>Caryophanaceae</taxon>
        <taxon>Ureibacillus</taxon>
    </lineage>
</organism>
<accession>A0A318TVX7</accession>
<gene>
    <name evidence="1" type="ORF">BJ095_102299</name>
</gene>
<evidence type="ECO:0000313" key="2">
    <source>
        <dbReference type="Proteomes" id="UP000247416"/>
    </source>
</evidence>
<dbReference type="RefSeq" id="WP_107931582.1">
    <property type="nucleotide sequence ID" value="NZ_CP085009.1"/>
</dbReference>
<dbReference type="PANTHER" id="PTHR35868">
    <property type="entry name" value="DUF2804 DOMAIN-CONTAINING PROTEIN-RELATED"/>
    <property type="match status" value="1"/>
</dbReference>
<dbReference type="InterPro" id="IPR021243">
    <property type="entry name" value="DUF2804"/>
</dbReference>
<dbReference type="OrthoDB" id="9762066at2"/>
<proteinExistence type="predicted"/>
<dbReference type="Pfam" id="PF10974">
    <property type="entry name" value="DUF2804"/>
    <property type="match status" value="1"/>
</dbReference>
<sequence length="342" mass="39848">MTQHAEREITELTRLCDKKGNLNPEAIGFARKPIIDCNLSGHYLRKKKWNNWYIYGEEILFSISICHLDYAAVCFVNFLEYETQRFFEKIITIPLGIGSKLKMPTRVLEPIEFKNNEIHINITYFQNQTYLKVTSDNFDSEPLLAELNIHHPQEDDTLNVVVPWNRQTFQFTAKHHTLPTSGFVKLGNRLYHFNEEDCYGVLDYGRGVWPREAKWNRAMASQRVRDQRIGLNFGGQWTDGTGMTENAVFVNGHMTKIHEDVLFNYDSSNLLKPWYITSKFSDTAMLTFHPFFEHYGEMDKKLVKSNNQQLVGYFNGQIKLDDGSTLLIQQMLGCVEAHQAKW</sequence>
<name>A0A318TVX7_9BACL</name>
<evidence type="ECO:0000313" key="1">
    <source>
        <dbReference type="EMBL" id="PYF08533.1"/>
    </source>
</evidence>
<protein>
    <submittedName>
        <fullName evidence="1">Uncharacterized protein DUF2804</fullName>
    </submittedName>
</protein>
<comment type="caution">
    <text evidence="1">The sequence shown here is derived from an EMBL/GenBank/DDBJ whole genome shotgun (WGS) entry which is preliminary data.</text>
</comment>
<dbReference type="Proteomes" id="UP000247416">
    <property type="component" value="Unassembled WGS sequence"/>
</dbReference>
<dbReference type="EMBL" id="QJTJ01000002">
    <property type="protein sequence ID" value="PYF08533.1"/>
    <property type="molecule type" value="Genomic_DNA"/>
</dbReference>
<dbReference type="PANTHER" id="PTHR35868:SF3">
    <property type="entry name" value="DUF2804 DOMAIN-CONTAINING PROTEIN"/>
    <property type="match status" value="1"/>
</dbReference>